<organism evidence="1 2">
    <name type="scientific">Smittium mucronatum</name>
    <dbReference type="NCBI Taxonomy" id="133383"/>
    <lineage>
        <taxon>Eukaryota</taxon>
        <taxon>Fungi</taxon>
        <taxon>Fungi incertae sedis</taxon>
        <taxon>Zoopagomycota</taxon>
        <taxon>Kickxellomycotina</taxon>
        <taxon>Harpellomycetes</taxon>
        <taxon>Harpellales</taxon>
        <taxon>Legeriomycetaceae</taxon>
        <taxon>Smittium</taxon>
    </lineage>
</organism>
<gene>
    <name evidence="1" type="ORF">AYI68_g1679</name>
</gene>
<dbReference type="OrthoDB" id="10599295at2759"/>
<keyword evidence="2" id="KW-1185">Reference proteome</keyword>
<accession>A0A1R0H4R7</accession>
<dbReference type="EMBL" id="LSSL01000597">
    <property type="protein sequence ID" value="OLY84165.1"/>
    <property type="molecule type" value="Genomic_DNA"/>
</dbReference>
<proteinExistence type="predicted"/>
<dbReference type="Proteomes" id="UP000187455">
    <property type="component" value="Unassembled WGS sequence"/>
</dbReference>
<reference evidence="1 2" key="1">
    <citation type="journal article" date="2016" name="Mol. Biol. Evol.">
        <title>Genome-Wide Survey of Gut Fungi (Harpellales) Reveals the First Horizontally Transferred Ubiquitin Gene from a Mosquito Host.</title>
        <authorList>
            <person name="Wang Y."/>
            <person name="White M.M."/>
            <person name="Kvist S."/>
            <person name="Moncalvo J.M."/>
        </authorList>
    </citation>
    <scope>NUCLEOTIDE SEQUENCE [LARGE SCALE GENOMIC DNA]</scope>
    <source>
        <strain evidence="1 2">ALG-7-W6</strain>
    </source>
</reference>
<dbReference type="AlphaFoldDB" id="A0A1R0H4R7"/>
<protein>
    <submittedName>
        <fullName evidence="1">Uncharacterized protein</fullName>
    </submittedName>
</protein>
<evidence type="ECO:0000313" key="2">
    <source>
        <dbReference type="Proteomes" id="UP000187455"/>
    </source>
</evidence>
<comment type="caution">
    <text evidence="1">The sequence shown here is derived from an EMBL/GenBank/DDBJ whole genome shotgun (WGS) entry which is preliminary data.</text>
</comment>
<sequence length="115" mass="13138">MFFSSRSCRNISLPGSRAIEIDCAFHIKLSRNLNVFWPALRRFLDSLCKSLILEGGTFSEISLVLITIPRFPQRLGVHQIYVRRTDIPSLYHNQQAVQVCPNPHTLGPGPFQNWS</sequence>
<name>A0A1R0H4R7_9FUNG</name>
<evidence type="ECO:0000313" key="1">
    <source>
        <dbReference type="EMBL" id="OLY84165.1"/>
    </source>
</evidence>